<evidence type="ECO:0000256" key="6">
    <source>
        <dbReference type="ARBA" id="ARBA00023136"/>
    </source>
</evidence>
<evidence type="ECO:0000256" key="1">
    <source>
        <dbReference type="ARBA" id="ARBA00004141"/>
    </source>
</evidence>
<dbReference type="InterPro" id="IPR006153">
    <property type="entry name" value="Cation/H_exchanger_TM"/>
</dbReference>
<dbReference type="Pfam" id="PF00999">
    <property type="entry name" value="Na_H_Exchanger"/>
    <property type="match status" value="1"/>
</dbReference>
<feature type="transmembrane region" description="Helical" evidence="7">
    <location>
        <begin position="233"/>
        <end position="254"/>
    </location>
</feature>
<accession>A0A6J6JGM6</accession>
<sequence length="376" mass="39360">MLLIEIGLVLLLLGLAAFLAVKIKISVVPIFLVIGLALGKGGLLPLDVSSEFLETGAHFGAILLLLMLGLEHSAKDLAGAFTERRFVGLVDLLVNAVPGAVIALFLGWGAVGAVVLGGITYVSSSGIASQMMREAGWQRSEISRRVTGILVFEDLALAPYLPLVTTLVANLGAITGFVSVTSAVLITAVALLIALRGENVVSRLFSIQAPGGLLLTVFGGAIFVAGVAEIVGFSSAVAAFLVGLVLTGEVASVVRLRLAPLRDLFSAIFFLFFGLSIDPVDILQVWPLALLLAVLGVVGKMYVGWLVSGDMSDRSAWRRTGAFLVPRGEFSIVIAGLASVATFGAQLQALTVTYVLMTSIAASVALRYFRSSFDKI</sequence>
<feature type="transmembrane region" description="Helical" evidence="7">
    <location>
        <begin position="261"/>
        <end position="277"/>
    </location>
</feature>
<feature type="transmembrane region" description="Helical" evidence="7">
    <location>
        <begin position="207"/>
        <end position="227"/>
    </location>
</feature>
<dbReference type="Gene3D" id="1.20.1530.20">
    <property type="match status" value="1"/>
</dbReference>
<dbReference type="GO" id="GO:0016020">
    <property type="term" value="C:membrane"/>
    <property type="evidence" value="ECO:0007669"/>
    <property type="project" value="UniProtKB-SubCell"/>
</dbReference>
<organism evidence="9">
    <name type="scientific">freshwater metagenome</name>
    <dbReference type="NCBI Taxonomy" id="449393"/>
    <lineage>
        <taxon>unclassified sequences</taxon>
        <taxon>metagenomes</taxon>
        <taxon>ecological metagenomes</taxon>
    </lineage>
</organism>
<dbReference type="GO" id="GO:1902600">
    <property type="term" value="P:proton transmembrane transport"/>
    <property type="evidence" value="ECO:0007669"/>
    <property type="project" value="InterPro"/>
</dbReference>
<dbReference type="PANTHER" id="PTHR42751:SF6">
    <property type="entry name" value="CONSERVED INTEGRAL MEMBRANE TRANSPORT PROTEIN-RELATED"/>
    <property type="match status" value="1"/>
</dbReference>
<dbReference type="EMBL" id="CAEZVN010000087">
    <property type="protein sequence ID" value="CAB4636342.1"/>
    <property type="molecule type" value="Genomic_DNA"/>
</dbReference>
<dbReference type="GO" id="GO:0015297">
    <property type="term" value="F:antiporter activity"/>
    <property type="evidence" value="ECO:0007669"/>
    <property type="project" value="InterPro"/>
</dbReference>
<keyword evidence="4 7" id="KW-0812">Transmembrane</keyword>
<feature type="transmembrane region" description="Helical" evidence="7">
    <location>
        <begin position="167"/>
        <end position="195"/>
    </location>
</feature>
<proteinExistence type="inferred from homology"/>
<dbReference type="InterPro" id="IPR038770">
    <property type="entry name" value="Na+/solute_symporter_sf"/>
</dbReference>
<feature type="transmembrane region" description="Helical" evidence="7">
    <location>
        <begin position="283"/>
        <end position="303"/>
    </location>
</feature>
<gene>
    <name evidence="9" type="ORF">UFOPK2001_00863</name>
</gene>
<keyword evidence="6 7" id="KW-0472">Membrane</keyword>
<evidence type="ECO:0000256" key="3">
    <source>
        <dbReference type="ARBA" id="ARBA00022448"/>
    </source>
</evidence>
<evidence type="ECO:0000259" key="8">
    <source>
        <dbReference type="Pfam" id="PF00999"/>
    </source>
</evidence>
<feature type="transmembrane region" description="Helical" evidence="7">
    <location>
        <begin position="100"/>
        <end position="122"/>
    </location>
</feature>
<feature type="transmembrane region" description="Helical" evidence="7">
    <location>
        <begin position="324"/>
        <end position="345"/>
    </location>
</feature>
<keyword evidence="5 7" id="KW-1133">Transmembrane helix</keyword>
<name>A0A6J6JGM6_9ZZZZ</name>
<comment type="subcellular location">
    <subcellularLocation>
        <location evidence="1">Membrane</location>
        <topology evidence="1">Multi-pass membrane protein</topology>
    </subcellularLocation>
</comment>
<feature type="transmembrane region" description="Helical" evidence="7">
    <location>
        <begin position="142"/>
        <end position="161"/>
    </location>
</feature>
<feature type="transmembrane region" description="Helical" evidence="7">
    <location>
        <begin position="6"/>
        <end position="39"/>
    </location>
</feature>
<protein>
    <submittedName>
        <fullName evidence="9">Unannotated protein</fullName>
    </submittedName>
</protein>
<feature type="transmembrane region" description="Helical" evidence="7">
    <location>
        <begin position="351"/>
        <end position="369"/>
    </location>
</feature>
<reference evidence="9" key="1">
    <citation type="submission" date="2020-05" db="EMBL/GenBank/DDBJ databases">
        <authorList>
            <person name="Chiriac C."/>
            <person name="Salcher M."/>
            <person name="Ghai R."/>
            <person name="Kavagutti S V."/>
        </authorList>
    </citation>
    <scope>NUCLEOTIDE SEQUENCE</scope>
</reference>
<keyword evidence="3" id="KW-0813">Transport</keyword>
<feature type="domain" description="Cation/H+ exchanger transmembrane" evidence="8">
    <location>
        <begin position="10"/>
        <end position="365"/>
    </location>
</feature>
<evidence type="ECO:0000256" key="4">
    <source>
        <dbReference type="ARBA" id="ARBA00022692"/>
    </source>
</evidence>
<evidence type="ECO:0000256" key="5">
    <source>
        <dbReference type="ARBA" id="ARBA00022989"/>
    </source>
</evidence>
<dbReference type="AlphaFoldDB" id="A0A6J6JGM6"/>
<comment type="similarity">
    <text evidence="2">Belongs to the monovalent cation:proton antiporter 2 (CPA2) transporter (TC 2.A.37) family.</text>
</comment>
<evidence type="ECO:0000256" key="7">
    <source>
        <dbReference type="SAM" id="Phobius"/>
    </source>
</evidence>
<dbReference type="PANTHER" id="PTHR42751">
    <property type="entry name" value="SODIUM/HYDROGEN EXCHANGER FAMILY/TRKA DOMAIN PROTEIN"/>
    <property type="match status" value="1"/>
</dbReference>
<evidence type="ECO:0000313" key="9">
    <source>
        <dbReference type="EMBL" id="CAB4636342.1"/>
    </source>
</evidence>
<evidence type="ECO:0000256" key="2">
    <source>
        <dbReference type="ARBA" id="ARBA00005551"/>
    </source>
</evidence>